<dbReference type="GO" id="GO:0006813">
    <property type="term" value="P:potassium ion transport"/>
    <property type="evidence" value="ECO:0007669"/>
    <property type="project" value="UniProtKB-KW"/>
</dbReference>
<evidence type="ECO:0000259" key="13">
    <source>
        <dbReference type="Pfam" id="PF00999"/>
    </source>
</evidence>
<dbReference type="InterPro" id="IPR057291">
    <property type="entry name" value="CHX17_2nd"/>
</dbReference>
<keyword evidence="9" id="KW-0406">Ion transport</keyword>
<evidence type="ECO:0000256" key="5">
    <source>
        <dbReference type="ARBA" id="ARBA00022538"/>
    </source>
</evidence>
<name>A0A2I0A7S7_9ASPA</name>
<evidence type="ECO:0000256" key="12">
    <source>
        <dbReference type="SAM" id="Phobius"/>
    </source>
</evidence>
<feature type="transmembrane region" description="Helical" evidence="12">
    <location>
        <begin position="417"/>
        <end position="438"/>
    </location>
</feature>
<feature type="transmembrane region" description="Helical" evidence="12">
    <location>
        <begin position="385"/>
        <end position="405"/>
    </location>
</feature>
<evidence type="ECO:0000256" key="4">
    <source>
        <dbReference type="ARBA" id="ARBA00022448"/>
    </source>
</evidence>
<dbReference type="GO" id="GO:0015297">
    <property type="term" value="F:antiporter activity"/>
    <property type="evidence" value="ECO:0007669"/>
    <property type="project" value="InterPro"/>
</dbReference>
<evidence type="ECO:0000256" key="11">
    <source>
        <dbReference type="ARBA" id="ARBA00038341"/>
    </source>
</evidence>
<dbReference type="Pfam" id="PF23256">
    <property type="entry name" value="CHX17_2nd"/>
    <property type="match status" value="1"/>
</dbReference>
<feature type="transmembrane region" description="Helical" evidence="12">
    <location>
        <begin position="201"/>
        <end position="225"/>
    </location>
</feature>
<dbReference type="InterPro" id="IPR057290">
    <property type="entry name" value="CHX17_C"/>
</dbReference>
<evidence type="ECO:0000256" key="9">
    <source>
        <dbReference type="ARBA" id="ARBA00023065"/>
    </source>
</evidence>
<feature type="transmembrane region" description="Helical" evidence="12">
    <location>
        <begin position="167"/>
        <end position="189"/>
    </location>
</feature>
<feature type="transmembrane region" description="Helical" evidence="12">
    <location>
        <begin position="133"/>
        <end position="155"/>
    </location>
</feature>
<keyword evidence="5" id="KW-0633">Potassium transport</keyword>
<keyword evidence="6 12" id="KW-0812">Transmembrane</keyword>
<dbReference type="InterPro" id="IPR050794">
    <property type="entry name" value="CPA2_transporter"/>
</dbReference>
<feature type="transmembrane region" description="Helical" evidence="12">
    <location>
        <begin position="352"/>
        <end position="373"/>
    </location>
</feature>
<feature type="transmembrane region" description="Helical" evidence="12">
    <location>
        <begin position="101"/>
        <end position="121"/>
    </location>
</feature>
<feature type="domain" description="Cation/H(+) antiporter C-terminal" evidence="15">
    <location>
        <begin position="632"/>
        <end position="797"/>
    </location>
</feature>
<evidence type="ECO:0000313" key="16">
    <source>
        <dbReference type="EMBL" id="PKA51613.1"/>
    </source>
</evidence>
<feature type="transmembrane region" description="Helical" evidence="12">
    <location>
        <begin position="33"/>
        <end position="56"/>
    </location>
</feature>
<gene>
    <name evidence="16" type="primary">CHX15</name>
    <name evidence="16" type="ORF">AXF42_Ash002980</name>
</gene>
<evidence type="ECO:0000259" key="15">
    <source>
        <dbReference type="Pfam" id="PF23259"/>
    </source>
</evidence>
<dbReference type="Pfam" id="PF00999">
    <property type="entry name" value="Na_H_Exchanger"/>
    <property type="match status" value="1"/>
</dbReference>
<sequence length="813" mass="87884">MSNPLAAAAAAAAGTPARFGADDSVSDCPEDDIVLSAVMVLCLQCVILIVLSQVLYKVVFKHLAQPSVISQICTGLLVGPTVLGKIRLWQEQVFRPDSLNLMWPFAILGRLFFMLLVGLEMDVPFLRRSLRSASAVALGGGAASVLAAAVSFEIIYRTTGSGGDRLLFFFILALLYANTASPMVIRMCTELKLAASEVGRLAVSAALLNDLFCLLFVAVATAAVNRDRVRRSVGQKVASGMVALLVVCMAMWVLRPAVRWVNGRNQGRRHIGGVEFAALLSFMLVVAVVMETVGYNSTMACFLMGIVVPREGSTARTMVDKLSYPVDNFVLPIFFGYAAAQTDLSAINSKMAAPVVAMVTLGLAAKTVGTLAAVRYLGMQTYQGLAIGFLLNIKGHIDFILVSMARSTSIWGEDAQTVLLVTVLATTLTAGPAAALVVRIQRRALRYRGTALERQPPYSELRVLACLHGERDVPTLLNLLELCNGAAASGDPRIAVYLMHLVELTANSRNYMLYHQQDAVAAETGGWVHGGDAARHIAAAADLFSIETGIVLRQVTVVSALNTMQADVFNAAEDVRASMVVVPFHKHQRVDGRMMIGREGVRQVNDRVLQRAPCTVGVLIDRGLANRTNLYEVAVLFFGGADDREALALGVRLALHPCVSLTVIRFLPESMERYDACVEMEAEKDGEVLVAIAEHEKDRSADEGTLMEFRRRHVADGEATYMERYVENGAATVTAICGLENSFSLFLVGRGRSRRISPLTMGMSVWEECPELGAVGDLLASNDFMGAGSVLVVQQYVNRSSEDDDDEIDGDFM</sequence>
<comment type="similarity">
    <text evidence="11">Belongs to the monovalent cation:proton antiporter 2 (CPA2) transporter (TC 2.A.37) family. CHX (TC 2.A.37.4) subfamily.</text>
</comment>
<accession>A0A2I0A7S7</accession>
<dbReference type="GO" id="GO:1902600">
    <property type="term" value="P:proton transmembrane transport"/>
    <property type="evidence" value="ECO:0007669"/>
    <property type="project" value="InterPro"/>
</dbReference>
<dbReference type="PANTHER" id="PTHR32468">
    <property type="entry name" value="CATION/H + ANTIPORTER"/>
    <property type="match status" value="1"/>
</dbReference>
<evidence type="ECO:0000256" key="2">
    <source>
        <dbReference type="ARBA" id="ARBA00004119"/>
    </source>
</evidence>
<keyword evidence="17" id="KW-1185">Reference proteome</keyword>
<comment type="subcellular location">
    <subcellularLocation>
        <location evidence="3">Membrane</location>
        <topology evidence="3">Multi-pass membrane protein</topology>
    </subcellularLocation>
    <subcellularLocation>
        <location evidence="2">Plastid</location>
        <location evidence="2">Chloroplast envelope</location>
    </subcellularLocation>
</comment>
<dbReference type="GO" id="GO:0012505">
    <property type="term" value="C:endomembrane system"/>
    <property type="evidence" value="ECO:0007669"/>
    <property type="project" value="TreeGrafter"/>
</dbReference>
<comment type="function">
    <text evidence="1">May function as sodium-coupled metabolite transporter across the chloroplast envelope.</text>
</comment>
<dbReference type="PANTHER" id="PTHR32468:SF18">
    <property type="entry name" value="CATION_H(+) ANTIPORTER 1"/>
    <property type="match status" value="1"/>
</dbReference>
<feature type="domain" description="Cation/H+ exchanger transmembrane" evidence="13">
    <location>
        <begin position="54"/>
        <end position="434"/>
    </location>
</feature>
<evidence type="ECO:0000256" key="8">
    <source>
        <dbReference type="ARBA" id="ARBA00022989"/>
    </source>
</evidence>
<dbReference type="Pfam" id="PF23259">
    <property type="entry name" value="CHX17_C"/>
    <property type="match status" value="1"/>
</dbReference>
<protein>
    <submittedName>
        <fullName evidence="16">Cation/H(+) antiporter 15</fullName>
    </submittedName>
</protein>
<keyword evidence="8 12" id="KW-1133">Transmembrane helix</keyword>
<dbReference type="Gene3D" id="1.20.1530.20">
    <property type="match status" value="1"/>
</dbReference>
<evidence type="ECO:0000256" key="10">
    <source>
        <dbReference type="ARBA" id="ARBA00023136"/>
    </source>
</evidence>
<dbReference type="GO" id="GO:0006885">
    <property type="term" value="P:regulation of pH"/>
    <property type="evidence" value="ECO:0007669"/>
    <property type="project" value="TreeGrafter"/>
</dbReference>
<dbReference type="InterPro" id="IPR006153">
    <property type="entry name" value="Cation/H_exchanger_TM"/>
</dbReference>
<evidence type="ECO:0000256" key="3">
    <source>
        <dbReference type="ARBA" id="ARBA00004141"/>
    </source>
</evidence>
<keyword evidence="7" id="KW-0630">Potassium</keyword>
<dbReference type="Gene3D" id="3.40.50.12370">
    <property type="match status" value="1"/>
</dbReference>
<evidence type="ECO:0000259" key="14">
    <source>
        <dbReference type="Pfam" id="PF23256"/>
    </source>
</evidence>
<evidence type="ECO:0000313" key="17">
    <source>
        <dbReference type="Proteomes" id="UP000236161"/>
    </source>
</evidence>
<proteinExistence type="inferred from homology"/>
<keyword evidence="4" id="KW-0813">Transport</keyword>
<feature type="transmembrane region" description="Helical" evidence="12">
    <location>
        <begin position="237"/>
        <end position="258"/>
    </location>
</feature>
<organism evidence="16 17">
    <name type="scientific">Apostasia shenzhenica</name>
    <dbReference type="NCBI Taxonomy" id="1088818"/>
    <lineage>
        <taxon>Eukaryota</taxon>
        <taxon>Viridiplantae</taxon>
        <taxon>Streptophyta</taxon>
        <taxon>Embryophyta</taxon>
        <taxon>Tracheophyta</taxon>
        <taxon>Spermatophyta</taxon>
        <taxon>Magnoliopsida</taxon>
        <taxon>Liliopsida</taxon>
        <taxon>Asparagales</taxon>
        <taxon>Orchidaceae</taxon>
        <taxon>Apostasioideae</taxon>
        <taxon>Apostasia</taxon>
    </lineage>
</organism>
<dbReference type="Proteomes" id="UP000236161">
    <property type="component" value="Unassembled WGS sequence"/>
</dbReference>
<evidence type="ECO:0000256" key="7">
    <source>
        <dbReference type="ARBA" id="ARBA00022958"/>
    </source>
</evidence>
<dbReference type="OrthoDB" id="769918at2759"/>
<evidence type="ECO:0000256" key="6">
    <source>
        <dbReference type="ARBA" id="ARBA00022692"/>
    </source>
</evidence>
<feature type="domain" description="Cation/H(+) antiporter central" evidence="14">
    <location>
        <begin position="493"/>
        <end position="626"/>
    </location>
</feature>
<dbReference type="EMBL" id="KZ452013">
    <property type="protein sequence ID" value="PKA51613.1"/>
    <property type="molecule type" value="Genomic_DNA"/>
</dbReference>
<dbReference type="GO" id="GO:0009941">
    <property type="term" value="C:chloroplast envelope"/>
    <property type="evidence" value="ECO:0007669"/>
    <property type="project" value="UniProtKB-SubCell"/>
</dbReference>
<keyword evidence="10 12" id="KW-0472">Membrane</keyword>
<reference evidence="16 17" key="1">
    <citation type="journal article" date="2017" name="Nature">
        <title>The Apostasia genome and the evolution of orchids.</title>
        <authorList>
            <person name="Zhang G.Q."/>
            <person name="Liu K.W."/>
            <person name="Li Z."/>
            <person name="Lohaus R."/>
            <person name="Hsiao Y.Y."/>
            <person name="Niu S.C."/>
            <person name="Wang J.Y."/>
            <person name="Lin Y.C."/>
            <person name="Xu Q."/>
            <person name="Chen L.J."/>
            <person name="Yoshida K."/>
            <person name="Fujiwara S."/>
            <person name="Wang Z.W."/>
            <person name="Zhang Y.Q."/>
            <person name="Mitsuda N."/>
            <person name="Wang M."/>
            <person name="Liu G.H."/>
            <person name="Pecoraro L."/>
            <person name="Huang H.X."/>
            <person name="Xiao X.J."/>
            <person name="Lin M."/>
            <person name="Wu X.Y."/>
            <person name="Wu W.L."/>
            <person name="Chen Y.Y."/>
            <person name="Chang S.B."/>
            <person name="Sakamoto S."/>
            <person name="Ohme-Takagi M."/>
            <person name="Yagi M."/>
            <person name="Zeng S.J."/>
            <person name="Shen C.Y."/>
            <person name="Yeh C.M."/>
            <person name="Luo Y.B."/>
            <person name="Tsai W.C."/>
            <person name="Van de Peer Y."/>
            <person name="Liu Z.J."/>
        </authorList>
    </citation>
    <scope>NUCLEOTIDE SEQUENCE [LARGE SCALE GENOMIC DNA]</scope>
    <source>
        <strain evidence="17">cv. Shenzhen</strain>
        <tissue evidence="16">Stem</tissue>
    </source>
</reference>
<feature type="transmembrane region" description="Helical" evidence="12">
    <location>
        <begin position="270"/>
        <end position="287"/>
    </location>
</feature>
<dbReference type="GO" id="GO:0016020">
    <property type="term" value="C:membrane"/>
    <property type="evidence" value="ECO:0007669"/>
    <property type="project" value="UniProtKB-SubCell"/>
</dbReference>
<evidence type="ECO:0000256" key="1">
    <source>
        <dbReference type="ARBA" id="ARBA00003198"/>
    </source>
</evidence>
<dbReference type="InterPro" id="IPR038770">
    <property type="entry name" value="Na+/solute_symporter_sf"/>
</dbReference>
<feature type="transmembrane region" description="Helical" evidence="12">
    <location>
        <begin position="68"/>
        <end position="89"/>
    </location>
</feature>
<dbReference type="AlphaFoldDB" id="A0A2I0A7S7"/>